<sequence length="71" mass="8077">MDGLYDHAQEEEIRVVGVYCDFSEQQEQTMANMMGAILKQLVIQKGQIAESIRNEFQKAKDDCGGRRPQLS</sequence>
<evidence type="ECO:0000256" key="1">
    <source>
        <dbReference type="ARBA" id="ARBA00022737"/>
    </source>
</evidence>
<proteinExistence type="predicted"/>
<dbReference type="Pfam" id="PF24883">
    <property type="entry name" value="NPHP3_N"/>
    <property type="match status" value="1"/>
</dbReference>
<organism evidence="3 4">
    <name type="scientific">Choiromyces venosus 120613-1</name>
    <dbReference type="NCBI Taxonomy" id="1336337"/>
    <lineage>
        <taxon>Eukaryota</taxon>
        <taxon>Fungi</taxon>
        <taxon>Dikarya</taxon>
        <taxon>Ascomycota</taxon>
        <taxon>Pezizomycotina</taxon>
        <taxon>Pezizomycetes</taxon>
        <taxon>Pezizales</taxon>
        <taxon>Tuberaceae</taxon>
        <taxon>Choiromyces</taxon>
    </lineage>
</organism>
<reference evidence="3 4" key="1">
    <citation type="journal article" date="2018" name="Nat. Ecol. Evol.">
        <title>Pezizomycetes genomes reveal the molecular basis of ectomycorrhizal truffle lifestyle.</title>
        <authorList>
            <person name="Murat C."/>
            <person name="Payen T."/>
            <person name="Noel B."/>
            <person name="Kuo A."/>
            <person name="Morin E."/>
            <person name="Chen J."/>
            <person name="Kohler A."/>
            <person name="Krizsan K."/>
            <person name="Balestrini R."/>
            <person name="Da Silva C."/>
            <person name="Montanini B."/>
            <person name="Hainaut M."/>
            <person name="Levati E."/>
            <person name="Barry K.W."/>
            <person name="Belfiori B."/>
            <person name="Cichocki N."/>
            <person name="Clum A."/>
            <person name="Dockter R.B."/>
            <person name="Fauchery L."/>
            <person name="Guy J."/>
            <person name="Iotti M."/>
            <person name="Le Tacon F."/>
            <person name="Lindquist E.A."/>
            <person name="Lipzen A."/>
            <person name="Malagnac F."/>
            <person name="Mello A."/>
            <person name="Molinier V."/>
            <person name="Miyauchi S."/>
            <person name="Poulain J."/>
            <person name="Riccioni C."/>
            <person name="Rubini A."/>
            <person name="Sitrit Y."/>
            <person name="Splivallo R."/>
            <person name="Traeger S."/>
            <person name="Wang M."/>
            <person name="Zifcakova L."/>
            <person name="Wipf D."/>
            <person name="Zambonelli A."/>
            <person name="Paolocci F."/>
            <person name="Nowrousian M."/>
            <person name="Ottonello S."/>
            <person name="Baldrian P."/>
            <person name="Spatafora J.W."/>
            <person name="Henrissat B."/>
            <person name="Nagy L.G."/>
            <person name="Aury J.M."/>
            <person name="Wincker P."/>
            <person name="Grigoriev I.V."/>
            <person name="Bonfante P."/>
            <person name="Martin F.M."/>
        </authorList>
    </citation>
    <scope>NUCLEOTIDE SEQUENCE [LARGE SCALE GENOMIC DNA]</scope>
    <source>
        <strain evidence="3 4">120613-1</strain>
    </source>
</reference>
<dbReference type="InterPro" id="IPR056884">
    <property type="entry name" value="NPHP3-like_N"/>
</dbReference>
<feature type="non-terminal residue" evidence="3">
    <location>
        <position position="71"/>
    </location>
</feature>
<accession>A0A3N4J494</accession>
<evidence type="ECO:0000313" key="4">
    <source>
        <dbReference type="Proteomes" id="UP000276215"/>
    </source>
</evidence>
<dbReference type="AlphaFoldDB" id="A0A3N4J494"/>
<keyword evidence="4" id="KW-1185">Reference proteome</keyword>
<gene>
    <name evidence="3" type="ORF">L873DRAFT_1816466</name>
</gene>
<keyword evidence="1" id="KW-0677">Repeat</keyword>
<evidence type="ECO:0000259" key="2">
    <source>
        <dbReference type="Pfam" id="PF24883"/>
    </source>
</evidence>
<name>A0A3N4J494_9PEZI</name>
<dbReference type="EMBL" id="ML120459">
    <property type="protein sequence ID" value="RPA93133.1"/>
    <property type="molecule type" value="Genomic_DNA"/>
</dbReference>
<dbReference type="Proteomes" id="UP000276215">
    <property type="component" value="Unassembled WGS sequence"/>
</dbReference>
<feature type="domain" description="Nephrocystin 3-like N-terminal" evidence="2">
    <location>
        <begin position="4"/>
        <end position="60"/>
    </location>
</feature>
<evidence type="ECO:0000313" key="3">
    <source>
        <dbReference type="EMBL" id="RPA93133.1"/>
    </source>
</evidence>
<protein>
    <recommendedName>
        <fullName evidence="2">Nephrocystin 3-like N-terminal domain-containing protein</fullName>
    </recommendedName>
</protein>